<dbReference type="InterPro" id="IPR027417">
    <property type="entry name" value="P-loop_NTPase"/>
</dbReference>
<reference evidence="2 3" key="1">
    <citation type="submission" date="2018-06" db="EMBL/GenBank/DDBJ databases">
        <authorList>
            <consortium name="Pathogen Informatics"/>
            <person name="Doyle S."/>
        </authorList>
    </citation>
    <scope>NUCLEOTIDE SEQUENCE [LARGE SCALE GENOMIC DNA]</scope>
    <source>
        <strain evidence="2 3">NCTC10736</strain>
    </source>
</reference>
<dbReference type="SUPFAM" id="SSF52540">
    <property type="entry name" value="P-loop containing nucleoside triphosphate hydrolases"/>
    <property type="match status" value="1"/>
</dbReference>
<dbReference type="PANTHER" id="PTHR38467:SF1">
    <property type="entry name" value="CONJUGATIVE TRANSFER: ASSEMBLY"/>
    <property type="match status" value="1"/>
</dbReference>
<dbReference type="Gene3D" id="1.10.8.730">
    <property type="match status" value="1"/>
</dbReference>
<dbReference type="InterPro" id="IPR053155">
    <property type="entry name" value="F-pilin_assembly_TraC"/>
</dbReference>
<keyword evidence="2" id="KW-0067">ATP-binding</keyword>
<dbReference type="RefSeq" id="WP_115407287.1">
    <property type="nucleotide sequence ID" value="NZ_UGYV01000004.1"/>
</dbReference>
<dbReference type="AlphaFoldDB" id="A0A380BYL6"/>
<dbReference type="EMBL" id="UGYV01000004">
    <property type="protein sequence ID" value="SUJ09036.1"/>
    <property type="molecule type" value="Genomic_DNA"/>
</dbReference>
<dbReference type="InterPro" id="IPR014117">
    <property type="entry name" value="TraC-F-type"/>
</dbReference>
<dbReference type="GO" id="GO:0005524">
    <property type="term" value="F:ATP binding"/>
    <property type="evidence" value="ECO:0007669"/>
    <property type="project" value="UniProtKB-KW"/>
</dbReference>
<dbReference type="InterPro" id="IPR043964">
    <property type="entry name" value="P-loop_TraG"/>
</dbReference>
<accession>A0A380BYL6</accession>
<dbReference type="Pfam" id="PF11130">
    <property type="entry name" value="TraC_F_IV"/>
    <property type="match status" value="1"/>
</dbReference>
<feature type="domain" description="TraG P-loop" evidence="1">
    <location>
        <begin position="605"/>
        <end position="751"/>
    </location>
</feature>
<dbReference type="Gene3D" id="3.40.50.300">
    <property type="entry name" value="P-loop containing nucleotide triphosphate hydrolases"/>
    <property type="match status" value="1"/>
</dbReference>
<keyword evidence="2" id="KW-0547">Nucleotide-binding</keyword>
<dbReference type="Proteomes" id="UP000255061">
    <property type="component" value="Unassembled WGS sequence"/>
</dbReference>
<name>A0A380BYL6_9GAMM</name>
<evidence type="ECO:0000313" key="2">
    <source>
        <dbReference type="EMBL" id="SUJ09036.1"/>
    </source>
</evidence>
<dbReference type="NCBIfam" id="TIGR02746">
    <property type="entry name" value="TraC-F-type"/>
    <property type="match status" value="1"/>
</dbReference>
<evidence type="ECO:0000313" key="3">
    <source>
        <dbReference type="Proteomes" id="UP000255061"/>
    </source>
</evidence>
<protein>
    <submittedName>
        <fullName evidence="2">Conjugal transfer ATP-binding protein TraC</fullName>
    </submittedName>
</protein>
<proteinExistence type="predicted"/>
<evidence type="ECO:0000259" key="1">
    <source>
        <dbReference type="Pfam" id="PF19044"/>
    </source>
</evidence>
<dbReference type="PANTHER" id="PTHR38467">
    <property type="match status" value="1"/>
</dbReference>
<feature type="domain" description="TraG P-loop" evidence="1">
    <location>
        <begin position="454"/>
        <end position="517"/>
    </location>
</feature>
<sequence length="862" mass="95474">MKQRIKNDLGALYASSKQQHNHLHHELPYRIYDDAEQVFENANSLGFGFAISLFGGANDDLIKTMNALVCTLPEGDKWHYQFVMVGNNQVGELIEQNQALLSGRNAICDKFASNEAIYAKHSSTKGFGTKLSSAYHYDLKNTKGFFFVSTTEDMPALLDMRLGIESELAQTGMHIRRLGADDLIEHCREHLNFSHQQDRVSPAKYNEYQPLNTQILSPDSEFIINRDSVNIRHTPMQSDNSVDTTLINLGLKGLPNDFRLYAFPNCIASLSYTMNSVQCPYRVSVSFYINKTGEQTTRNDSKIGSLTKTVNSPMRLLIPSAADELAERKEIQKGLSSHAFKITTMTLNVTLYTTEEKQRHDTSKAIATFRTAGIDLIRNNKLQGMCTLSTLPFSMSEGFMKDSQKAGLCFMMKTSNLVNFLPIVADYKRLSAGLLLPTMRHQISYFDPFNCGSDNYNMAITGGSGAGKSFFMQALVKSIFAKGGKAWILDKGQSYKKLTQTLGGVYLDSSQIFLNPFTHLGKVLSVRDAGTFGPILDDEGQAIDPITEVLGNITALIATMASPDEKLTGFQTALLGDAILLAWQKCGNDTLIDDVQTALYDIAAQKNDDTRISDIAAQLNKFCSQGIHGAIFNKPSMLDPNIDITTLELDGFKGELQRPVIFALMVTISQQMYLSGQRSIPKICVIEEAWSLMSGANAQSKDFINEGYRTVRKFGGSFATVTQGMNDFFANAEAEAALNSSDIHITLRQGDGFGDFLNKHPDHFSPFEQHMIKSFPRANDAGHSCVMLKAGGLVSFHRIFADPWSRAMLSTEPKEFEHCENLIKGGMPLLDAIELTAQHFYPDDMARFDAILSAAATHKEAA</sequence>
<dbReference type="InterPro" id="IPR025955">
    <property type="entry name" value="TraC/Conjuga_ATPase"/>
</dbReference>
<organism evidence="2 3">
    <name type="scientific">Shewanella morhuae</name>
    <dbReference type="NCBI Taxonomy" id="365591"/>
    <lineage>
        <taxon>Bacteria</taxon>
        <taxon>Pseudomonadati</taxon>
        <taxon>Pseudomonadota</taxon>
        <taxon>Gammaproteobacteria</taxon>
        <taxon>Alteromonadales</taxon>
        <taxon>Shewanellaceae</taxon>
        <taxon>Shewanella</taxon>
    </lineage>
</organism>
<dbReference type="Pfam" id="PF19044">
    <property type="entry name" value="P-loop_TraG"/>
    <property type="match status" value="2"/>
</dbReference>
<gene>
    <name evidence="2" type="primary">traC_2</name>
    <name evidence="2" type="ORF">NCTC10736_03980</name>
</gene>